<evidence type="ECO:0000256" key="7">
    <source>
        <dbReference type="ARBA" id="ARBA00023306"/>
    </source>
</evidence>
<dbReference type="GO" id="GO:0000076">
    <property type="term" value="P:DNA replication checkpoint signaling"/>
    <property type="evidence" value="ECO:0007669"/>
    <property type="project" value="UniProtKB-UniRule"/>
</dbReference>
<accession>A0A0N1H479</accession>
<dbReference type="Proteomes" id="UP000038010">
    <property type="component" value="Unassembled WGS sequence"/>
</dbReference>
<dbReference type="InterPro" id="IPR012923">
    <property type="entry name" value="Csm3"/>
</dbReference>
<dbReference type="Pfam" id="PF07962">
    <property type="entry name" value="Swi3"/>
    <property type="match status" value="1"/>
</dbReference>
<organism evidence="12 13">
    <name type="scientific">Cyphellophora attinorum</name>
    <dbReference type="NCBI Taxonomy" id="1664694"/>
    <lineage>
        <taxon>Eukaryota</taxon>
        <taxon>Fungi</taxon>
        <taxon>Dikarya</taxon>
        <taxon>Ascomycota</taxon>
        <taxon>Pezizomycotina</taxon>
        <taxon>Eurotiomycetes</taxon>
        <taxon>Chaetothyriomycetidae</taxon>
        <taxon>Chaetothyriales</taxon>
        <taxon>Cyphellophoraceae</taxon>
        <taxon>Cyphellophora</taxon>
    </lineage>
</organism>
<evidence type="ECO:0000256" key="10">
    <source>
        <dbReference type="SAM" id="MobiDB-lite"/>
    </source>
</evidence>
<keyword evidence="6 9" id="KW-0539">Nucleus</keyword>
<feature type="region of interest" description="Disordered" evidence="10">
    <location>
        <begin position="391"/>
        <end position="410"/>
    </location>
</feature>
<reference evidence="12 13" key="1">
    <citation type="submission" date="2015-06" db="EMBL/GenBank/DDBJ databases">
        <title>Draft genome of the ant-associated black yeast Phialophora attae CBS 131958.</title>
        <authorList>
            <person name="Moreno L.F."/>
            <person name="Stielow B.J."/>
            <person name="de Hoog S."/>
            <person name="Vicente V.A."/>
            <person name="Weiss V.A."/>
            <person name="de Vries M."/>
            <person name="Cruz L.M."/>
            <person name="Souza E.M."/>
        </authorList>
    </citation>
    <scope>NUCLEOTIDE SEQUENCE [LARGE SCALE GENOMIC DNA]</scope>
    <source>
        <strain evidence="12 13">CBS 131958</strain>
    </source>
</reference>
<sequence length="441" mass="48262">MAADPLTAETTADLLQYDLSDDDPFADNPTSRVRDDKATLSPRGTKRKTTDDNDDFLGLNEEVKIAKKRRPVVKLDEDRLLRADGIPKLRTIARSSSVTRKLRMKGKGHEFSDIARLLNFYQLWLDGLFPRAKFADGLQLIEKVGHSKRMQVMRKEWIDEGKPGYIRPGTELVESILRAEDQPSTMRVGENGQPLKAPAAVKDDVPLDDEDMFFPSPSKAAQTAGTGNTEDQDDDELDALLAMQDSAPAITAAPAAAREDDSEGEDDLDALLAEQDSHALLAEQDTRQQAPALVQPPDAQPASSSRPSTRDSSSKKKRTIFDDSDSEGELENDTANDANNTLPPLPRQPREVTPPTSPAQVAATETNNRTPVKQADEAQDLAAADMIFLSSPIRNDEESQNKGLEGGITASQEMLKTYSSSPLPNNPEEDDLDALLEGTDM</sequence>
<evidence type="ECO:0000256" key="3">
    <source>
        <dbReference type="ARBA" id="ARBA00011217"/>
    </source>
</evidence>
<evidence type="ECO:0000256" key="5">
    <source>
        <dbReference type="ARBA" id="ARBA00022880"/>
    </source>
</evidence>
<comment type="function">
    <text evidence="8">Forms a fork protection complex (FPC) with TOF1 and which is required for chromosome segregation during meiosis and DNA damage repair. FPC coordinates leading and lagging strand synthesis and moves with the replication fork. FPC stabilizes replication forks in a configuration that is recognized by replication checkpoint sensors.</text>
</comment>
<dbReference type="OrthoDB" id="437078at2759"/>
<comment type="subcellular location">
    <subcellularLocation>
        <location evidence="1 9">Nucleus</location>
    </subcellularLocation>
</comment>
<dbReference type="InterPro" id="IPR040038">
    <property type="entry name" value="TIPIN/Csm3/Swi3"/>
</dbReference>
<evidence type="ECO:0000256" key="9">
    <source>
        <dbReference type="RuleBase" id="RU366049"/>
    </source>
</evidence>
<evidence type="ECO:0000313" key="13">
    <source>
        <dbReference type="Proteomes" id="UP000038010"/>
    </source>
</evidence>
<dbReference type="STRING" id="1664694.A0A0N1H479"/>
<keyword evidence="13" id="KW-1185">Reference proteome</keyword>
<keyword evidence="7 9" id="KW-0131">Cell cycle</keyword>
<feature type="domain" description="Chromosome segregation in meiosis protein 3" evidence="11">
    <location>
        <begin position="74"/>
        <end position="161"/>
    </location>
</feature>
<comment type="similarity">
    <text evidence="2 9">Belongs to the CSM3 family.</text>
</comment>
<feature type="region of interest" description="Disordered" evidence="10">
    <location>
        <begin position="289"/>
        <end position="374"/>
    </location>
</feature>
<keyword evidence="4 9" id="KW-0227">DNA damage</keyword>
<dbReference type="AlphaFoldDB" id="A0A0N1H479"/>
<feature type="region of interest" description="Disordered" evidence="10">
    <location>
        <begin position="207"/>
        <end position="233"/>
    </location>
</feature>
<dbReference type="PANTHER" id="PTHR13220:SF11">
    <property type="entry name" value="TIMELESS-INTERACTING PROTEIN"/>
    <property type="match status" value="1"/>
</dbReference>
<dbReference type="GO" id="GO:0003677">
    <property type="term" value="F:DNA binding"/>
    <property type="evidence" value="ECO:0007669"/>
    <property type="project" value="TreeGrafter"/>
</dbReference>
<gene>
    <name evidence="12" type="ORF">AB675_11663</name>
</gene>
<evidence type="ECO:0000259" key="11">
    <source>
        <dbReference type="Pfam" id="PF07962"/>
    </source>
</evidence>
<comment type="caution">
    <text evidence="12">The sequence shown here is derived from an EMBL/GenBank/DDBJ whole genome shotgun (WGS) entry which is preliminary data.</text>
</comment>
<dbReference type="RefSeq" id="XP_017995396.1">
    <property type="nucleotide sequence ID" value="XM_018140530.1"/>
</dbReference>
<dbReference type="GeneID" id="28732411"/>
<evidence type="ECO:0000256" key="2">
    <source>
        <dbReference type="ARBA" id="ARBA00006075"/>
    </source>
</evidence>
<name>A0A0N1H479_9EURO</name>
<dbReference type="EMBL" id="LFJN01000040">
    <property type="protein sequence ID" value="KPI35433.1"/>
    <property type="molecule type" value="Genomic_DNA"/>
</dbReference>
<dbReference type="GO" id="GO:0043111">
    <property type="term" value="P:replication fork arrest"/>
    <property type="evidence" value="ECO:0007669"/>
    <property type="project" value="TreeGrafter"/>
</dbReference>
<dbReference type="GO" id="GO:0006974">
    <property type="term" value="P:DNA damage response"/>
    <property type="evidence" value="ECO:0007669"/>
    <property type="project" value="UniProtKB-KW"/>
</dbReference>
<evidence type="ECO:0000256" key="6">
    <source>
        <dbReference type="ARBA" id="ARBA00023242"/>
    </source>
</evidence>
<protein>
    <recommendedName>
        <fullName evidence="9">Chromosome segregation in meiosis protein</fullName>
    </recommendedName>
</protein>
<dbReference type="PANTHER" id="PTHR13220">
    <property type="entry name" value="TIMELESS INTERACTING-RELATED"/>
    <property type="match status" value="1"/>
</dbReference>
<evidence type="ECO:0000313" key="12">
    <source>
        <dbReference type="EMBL" id="KPI35433.1"/>
    </source>
</evidence>
<feature type="compositionally biased region" description="Acidic residues" evidence="10">
    <location>
        <begin position="322"/>
        <end position="334"/>
    </location>
</feature>
<comment type="subunit">
    <text evidence="3">Component of the fork protection complex (FPC) consisting of TOF1 and CSM3.</text>
</comment>
<feature type="compositionally biased region" description="Acidic residues" evidence="10">
    <location>
        <begin position="427"/>
        <end position="441"/>
    </location>
</feature>
<keyword evidence="5" id="KW-0236">DNA replication inhibitor</keyword>
<feature type="region of interest" description="Disordered" evidence="10">
    <location>
        <begin position="417"/>
        <end position="441"/>
    </location>
</feature>
<comment type="function">
    <text evidence="9">Plays an important role in the control of DNA replication and the maintenance of replication fork stability.</text>
</comment>
<feature type="compositionally biased region" description="Polar residues" evidence="10">
    <location>
        <begin position="219"/>
        <end position="229"/>
    </location>
</feature>
<evidence type="ECO:0000256" key="4">
    <source>
        <dbReference type="ARBA" id="ARBA00022763"/>
    </source>
</evidence>
<dbReference type="GO" id="GO:0031297">
    <property type="term" value="P:replication fork processing"/>
    <property type="evidence" value="ECO:0007669"/>
    <property type="project" value="UniProtKB-UniRule"/>
</dbReference>
<dbReference type="GO" id="GO:0031298">
    <property type="term" value="C:replication fork protection complex"/>
    <property type="evidence" value="ECO:0007669"/>
    <property type="project" value="TreeGrafter"/>
</dbReference>
<evidence type="ECO:0000256" key="1">
    <source>
        <dbReference type="ARBA" id="ARBA00004123"/>
    </source>
</evidence>
<dbReference type="VEuPathDB" id="FungiDB:AB675_11663"/>
<proteinExistence type="inferred from homology"/>
<feature type="region of interest" description="Disordered" evidence="10">
    <location>
        <begin position="18"/>
        <end position="53"/>
    </location>
</feature>
<evidence type="ECO:0000256" key="8">
    <source>
        <dbReference type="ARBA" id="ARBA00025496"/>
    </source>
</evidence>